<dbReference type="PANTHER" id="PTHR30290">
    <property type="entry name" value="PERIPLASMIC BINDING COMPONENT OF ABC TRANSPORTER"/>
    <property type="match status" value="1"/>
</dbReference>
<dbReference type="InterPro" id="IPR011990">
    <property type="entry name" value="TPR-like_helical_dom_sf"/>
</dbReference>
<dbReference type="AlphaFoldDB" id="A0A518CRY9"/>
<evidence type="ECO:0000313" key="4">
    <source>
        <dbReference type="Proteomes" id="UP000317178"/>
    </source>
</evidence>
<name>A0A518CRY9_9PLAN</name>
<sequence>MVASTSCLPYFLSKSCEELCLNRLPNRRSQTRLISRSVMMDKNLDLIPRISHGSNSSPSVVSSRVRRRAFALTTGSLRTLLNSFLCFALLAVAGFSQEAYAQDDAAEESPAAPAASENPPAETEPPAESDGETAAEPNPETNQQNNQSVGLPRLEDLLTNFPTAEELMTKKPSDWLVLNKLENGKEVVLEVQPVAPRPDTLQKIETSIDEFPPFPRDATDKQKEQHVLKREQLFKMSIFLPDDKSEKEYFLDYRQVDRILYHEDKLLQWVTQYGNEGKFREAFDLLFKLKRLVPDWPGVEEQHDKLLQIEAQYNLDNGNPDSALALLMALYDRNRKFQGLSAEFGKTVNKLVDESLQQEQYRRARFYLGRLRAYFPDNPLNGTWESRLNNAAQDLIQKSLSQYGEGNYSGALESVNNAAEIWPEADRLNDTYRRIAERYQVLKVGVLRFADDAKNYPFETDAEVRIENLKNANLFEKQSAQEVALYSSPYLSNWVPTRLGKKLTFDLRAQFQSWEPYQPLNSFDIYDALQRRLEANSPDADERLRNYIERVDVKSPSRFEITFSKVPLRPEALLSFPVEHRVPNPNDESNQAINDLFMPPSRFELQSSTETTRTYVRSTSEPSEQTLYHVAAVEEIKYESLEKSIQGLVRGEISMLPSVRGELVSLLQDDGRFFVQRRSLPQSYVLQFNPNTEMLKNRELRRGLAYAIDRQEILQNIILQSDNPELGRVISAPFPSENQAYDPLSELRPYDLTLAYSLVEAAKANLKEKFGPLKLICVPDPRIRQAAEKMVQEWGRIGLEIELLDENAATDRKSGWDLVLREHRMAEPIVELWPYMTMSDVARAEDLVDLPSWLRQELVDLENAGDLRTATRSLHMLHNQLQANVEMIPLWEVNDYIVLRKTVTGFPLAPVYPYQGVEQWSSQAWFPTGF</sequence>
<keyword evidence="4" id="KW-1185">Reference proteome</keyword>
<dbReference type="InterPro" id="IPR000914">
    <property type="entry name" value="SBP_5_dom"/>
</dbReference>
<dbReference type="Gene3D" id="3.10.105.10">
    <property type="entry name" value="Dipeptide-binding Protein, Domain 3"/>
    <property type="match status" value="1"/>
</dbReference>
<feature type="compositionally biased region" description="Low complexity" evidence="1">
    <location>
        <begin position="103"/>
        <end position="124"/>
    </location>
</feature>
<proteinExistence type="predicted"/>
<evidence type="ECO:0000313" key="3">
    <source>
        <dbReference type="EMBL" id="QDU81985.1"/>
    </source>
</evidence>
<dbReference type="Gene3D" id="3.40.190.10">
    <property type="entry name" value="Periplasmic binding protein-like II"/>
    <property type="match status" value="1"/>
</dbReference>
<gene>
    <name evidence="3" type="ORF">Pla110_37370</name>
</gene>
<dbReference type="GO" id="GO:0015833">
    <property type="term" value="P:peptide transport"/>
    <property type="evidence" value="ECO:0007669"/>
    <property type="project" value="TreeGrafter"/>
</dbReference>
<accession>A0A518CRY9</accession>
<dbReference type="Proteomes" id="UP000317178">
    <property type="component" value="Chromosome"/>
</dbReference>
<feature type="domain" description="Solute-binding protein family 5" evidence="2">
    <location>
        <begin position="494"/>
        <end position="817"/>
    </location>
</feature>
<dbReference type="SUPFAM" id="SSF53850">
    <property type="entry name" value="Periplasmic binding protein-like II"/>
    <property type="match status" value="1"/>
</dbReference>
<protein>
    <submittedName>
        <fullName evidence="3">Bacterial extracellular solute-binding protein, family 5 Middle</fullName>
    </submittedName>
</protein>
<dbReference type="Gene3D" id="3.90.76.10">
    <property type="entry name" value="Dipeptide-binding Protein, Domain 1"/>
    <property type="match status" value="1"/>
</dbReference>
<evidence type="ECO:0000259" key="2">
    <source>
        <dbReference type="Pfam" id="PF00496"/>
    </source>
</evidence>
<feature type="region of interest" description="Disordered" evidence="1">
    <location>
        <begin position="103"/>
        <end position="149"/>
    </location>
</feature>
<dbReference type="Pfam" id="PF00496">
    <property type="entry name" value="SBP_bac_5"/>
    <property type="match status" value="1"/>
</dbReference>
<dbReference type="KEGG" id="plon:Pla110_37370"/>
<dbReference type="Gene3D" id="1.25.40.10">
    <property type="entry name" value="Tetratricopeptide repeat domain"/>
    <property type="match status" value="1"/>
</dbReference>
<dbReference type="InterPro" id="IPR039424">
    <property type="entry name" value="SBP_5"/>
</dbReference>
<organism evidence="3 4">
    <name type="scientific">Polystyrenella longa</name>
    <dbReference type="NCBI Taxonomy" id="2528007"/>
    <lineage>
        <taxon>Bacteria</taxon>
        <taxon>Pseudomonadati</taxon>
        <taxon>Planctomycetota</taxon>
        <taxon>Planctomycetia</taxon>
        <taxon>Planctomycetales</taxon>
        <taxon>Planctomycetaceae</taxon>
        <taxon>Polystyrenella</taxon>
    </lineage>
</organism>
<evidence type="ECO:0000256" key="1">
    <source>
        <dbReference type="SAM" id="MobiDB-lite"/>
    </source>
</evidence>
<dbReference type="GO" id="GO:1904680">
    <property type="term" value="F:peptide transmembrane transporter activity"/>
    <property type="evidence" value="ECO:0007669"/>
    <property type="project" value="TreeGrafter"/>
</dbReference>
<reference evidence="3 4" key="1">
    <citation type="submission" date="2019-02" db="EMBL/GenBank/DDBJ databases">
        <title>Deep-cultivation of Planctomycetes and their phenomic and genomic characterization uncovers novel biology.</title>
        <authorList>
            <person name="Wiegand S."/>
            <person name="Jogler M."/>
            <person name="Boedeker C."/>
            <person name="Pinto D."/>
            <person name="Vollmers J."/>
            <person name="Rivas-Marin E."/>
            <person name="Kohn T."/>
            <person name="Peeters S.H."/>
            <person name="Heuer A."/>
            <person name="Rast P."/>
            <person name="Oberbeckmann S."/>
            <person name="Bunk B."/>
            <person name="Jeske O."/>
            <person name="Meyerdierks A."/>
            <person name="Storesund J.E."/>
            <person name="Kallscheuer N."/>
            <person name="Luecker S."/>
            <person name="Lage O.M."/>
            <person name="Pohl T."/>
            <person name="Merkel B.J."/>
            <person name="Hornburger P."/>
            <person name="Mueller R.-W."/>
            <person name="Bruemmer F."/>
            <person name="Labrenz M."/>
            <person name="Spormann A.M."/>
            <person name="Op den Camp H."/>
            <person name="Overmann J."/>
            <person name="Amann R."/>
            <person name="Jetten M.S.M."/>
            <person name="Mascher T."/>
            <person name="Medema M.H."/>
            <person name="Devos D.P."/>
            <person name="Kaster A.-K."/>
            <person name="Ovreas L."/>
            <person name="Rohde M."/>
            <person name="Galperin M.Y."/>
            <person name="Jogler C."/>
        </authorList>
    </citation>
    <scope>NUCLEOTIDE SEQUENCE [LARGE SCALE GENOMIC DNA]</scope>
    <source>
        <strain evidence="3 4">Pla110</strain>
    </source>
</reference>
<dbReference type="EMBL" id="CP036281">
    <property type="protein sequence ID" value="QDU81985.1"/>
    <property type="molecule type" value="Genomic_DNA"/>
</dbReference>